<keyword evidence="4" id="KW-1134">Transmembrane beta strand</keyword>
<evidence type="ECO:0000259" key="12">
    <source>
        <dbReference type="Pfam" id="PF13609"/>
    </source>
</evidence>
<evidence type="ECO:0000256" key="7">
    <source>
        <dbReference type="ARBA" id="ARBA00023065"/>
    </source>
</evidence>
<accession>A0A7G9RMC4</accession>
<dbReference type="GO" id="GO:0034220">
    <property type="term" value="P:monoatomic ion transmembrane transport"/>
    <property type="evidence" value="ECO:0007669"/>
    <property type="project" value="InterPro"/>
</dbReference>
<keyword evidence="6 11" id="KW-0732">Signal</keyword>
<comment type="subunit">
    <text evidence="2">Homotrimer.</text>
</comment>
<dbReference type="GO" id="GO:0015288">
    <property type="term" value="F:porin activity"/>
    <property type="evidence" value="ECO:0007669"/>
    <property type="project" value="UniProtKB-KW"/>
</dbReference>
<dbReference type="InterPro" id="IPR023614">
    <property type="entry name" value="Porin_dom_sf"/>
</dbReference>
<evidence type="ECO:0000256" key="1">
    <source>
        <dbReference type="ARBA" id="ARBA00004571"/>
    </source>
</evidence>
<evidence type="ECO:0000313" key="13">
    <source>
        <dbReference type="EMBL" id="QNN56749.1"/>
    </source>
</evidence>
<dbReference type="InterPro" id="IPR050298">
    <property type="entry name" value="Gram-neg_bact_OMP"/>
</dbReference>
<dbReference type="Gene3D" id="2.40.160.10">
    <property type="entry name" value="Porin"/>
    <property type="match status" value="1"/>
</dbReference>
<dbReference type="SUPFAM" id="SSF56935">
    <property type="entry name" value="Porins"/>
    <property type="match status" value="1"/>
</dbReference>
<dbReference type="PRINTS" id="PR00184">
    <property type="entry name" value="NEISSPPORIN"/>
</dbReference>
<evidence type="ECO:0000313" key="14">
    <source>
        <dbReference type="Proteomes" id="UP000515811"/>
    </source>
</evidence>
<dbReference type="GO" id="GO:0046930">
    <property type="term" value="C:pore complex"/>
    <property type="evidence" value="ECO:0007669"/>
    <property type="project" value="UniProtKB-KW"/>
</dbReference>
<dbReference type="PANTHER" id="PTHR34501">
    <property type="entry name" value="PROTEIN YDDL-RELATED"/>
    <property type="match status" value="1"/>
</dbReference>
<evidence type="ECO:0000256" key="9">
    <source>
        <dbReference type="ARBA" id="ARBA00023136"/>
    </source>
</evidence>
<keyword evidence="10" id="KW-0998">Cell outer membrane</keyword>
<evidence type="ECO:0000256" key="11">
    <source>
        <dbReference type="SAM" id="SignalP"/>
    </source>
</evidence>
<reference evidence="13 14" key="1">
    <citation type="submission" date="2020-08" db="EMBL/GenBank/DDBJ databases">
        <title>Genome sequence of Diaphorobacter ruginosibacter DSM 27467T.</title>
        <authorList>
            <person name="Hyun D.-W."/>
            <person name="Bae J.-W."/>
        </authorList>
    </citation>
    <scope>NUCLEOTIDE SEQUENCE [LARGE SCALE GENOMIC DNA]</scope>
    <source>
        <strain evidence="13 14">DSM 27467</strain>
    </source>
</reference>
<sequence>MQTSSRVLLATLALLGTSAAFAQSSVTVYGRVNTSIEHQKTGDSTATVMQNNASRFGFRGTEDLGGGLKAGFVLESGFNSDTGTSDGRGFFARQSEVNLSGNFGEVRLGRWTAPSYFATADYISMHNHDTGTSADAFYAYVMNDIATNSNGISYKTPTFSGFNVELGTGLYEKNAKYGNKNVYDLAANYEGGPLALGLGATKFDQSNQFAVRGLYKIGSQFLVGAYVQRSKNWGFDQVSSSTGGSRTAYRLSGAYLLGASEFHLNVGRAGKMKNFSESQAMQYTLAYNYNLSKRTKVYAFYTKVNNKDGASYMSGAAGEDFSSFAVGVRHNF</sequence>
<keyword evidence="5" id="KW-0812">Transmembrane</keyword>
<dbReference type="CDD" id="cd00342">
    <property type="entry name" value="gram_neg_porins"/>
    <property type="match status" value="1"/>
</dbReference>
<dbReference type="RefSeq" id="WP_187597015.1">
    <property type="nucleotide sequence ID" value="NZ_CP060714.1"/>
</dbReference>
<dbReference type="EMBL" id="CP060714">
    <property type="protein sequence ID" value="QNN56749.1"/>
    <property type="molecule type" value="Genomic_DNA"/>
</dbReference>
<evidence type="ECO:0000256" key="3">
    <source>
        <dbReference type="ARBA" id="ARBA00022448"/>
    </source>
</evidence>
<feature type="chain" id="PRO_5028801023" evidence="11">
    <location>
        <begin position="23"/>
        <end position="332"/>
    </location>
</feature>
<evidence type="ECO:0000256" key="8">
    <source>
        <dbReference type="ARBA" id="ARBA00023114"/>
    </source>
</evidence>
<keyword evidence="14" id="KW-1185">Reference proteome</keyword>
<feature type="signal peptide" evidence="11">
    <location>
        <begin position="1"/>
        <end position="22"/>
    </location>
</feature>
<dbReference type="InterPro" id="IPR033900">
    <property type="entry name" value="Gram_neg_porin_domain"/>
</dbReference>
<dbReference type="InterPro" id="IPR001702">
    <property type="entry name" value="Porin_Gram-ve"/>
</dbReference>
<feature type="domain" description="Porin" evidence="12">
    <location>
        <begin position="11"/>
        <end position="308"/>
    </location>
</feature>
<evidence type="ECO:0000256" key="4">
    <source>
        <dbReference type="ARBA" id="ARBA00022452"/>
    </source>
</evidence>
<evidence type="ECO:0000256" key="2">
    <source>
        <dbReference type="ARBA" id="ARBA00011233"/>
    </source>
</evidence>
<evidence type="ECO:0000256" key="6">
    <source>
        <dbReference type="ARBA" id="ARBA00022729"/>
    </source>
</evidence>
<evidence type="ECO:0000256" key="5">
    <source>
        <dbReference type="ARBA" id="ARBA00022692"/>
    </source>
</evidence>
<keyword evidence="3" id="KW-0813">Transport</keyword>
<comment type="subcellular location">
    <subcellularLocation>
        <location evidence="1">Cell outer membrane</location>
        <topology evidence="1">Multi-pass membrane protein</topology>
    </subcellularLocation>
</comment>
<name>A0A7G9RMC4_9BURK</name>
<dbReference type="KEGG" id="drg:H9K76_19905"/>
<keyword evidence="7" id="KW-0406">Ion transport</keyword>
<proteinExistence type="predicted"/>
<gene>
    <name evidence="13" type="ORF">H9K76_19905</name>
</gene>
<dbReference type="PANTHER" id="PTHR34501:SF9">
    <property type="entry name" value="MAJOR OUTER MEMBRANE PROTEIN P.IA"/>
    <property type="match status" value="1"/>
</dbReference>
<keyword evidence="9" id="KW-0472">Membrane</keyword>
<dbReference type="PRINTS" id="PR00182">
    <property type="entry name" value="ECOLNEIPORIN"/>
</dbReference>
<organism evidence="13 14">
    <name type="scientific">Diaphorobacter ruginosibacter</name>
    <dbReference type="NCBI Taxonomy" id="1715720"/>
    <lineage>
        <taxon>Bacteria</taxon>
        <taxon>Pseudomonadati</taxon>
        <taxon>Pseudomonadota</taxon>
        <taxon>Betaproteobacteria</taxon>
        <taxon>Burkholderiales</taxon>
        <taxon>Comamonadaceae</taxon>
        <taxon>Diaphorobacter</taxon>
    </lineage>
</organism>
<dbReference type="InterPro" id="IPR002299">
    <property type="entry name" value="Porin_Neis"/>
</dbReference>
<protein>
    <submittedName>
        <fullName evidence="13">Porin</fullName>
    </submittedName>
</protein>
<dbReference type="GO" id="GO:0009279">
    <property type="term" value="C:cell outer membrane"/>
    <property type="evidence" value="ECO:0007669"/>
    <property type="project" value="UniProtKB-SubCell"/>
</dbReference>
<keyword evidence="8" id="KW-0626">Porin</keyword>
<dbReference type="Pfam" id="PF13609">
    <property type="entry name" value="Porin_4"/>
    <property type="match status" value="1"/>
</dbReference>
<dbReference type="AlphaFoldDB" id="A0A7G9RMC4"/>
<evidence type="ECO:0000256" key="10">
    <source>
        <dbReference type="ARBA" id="ARBA00023237"/>
    </source>
</evidence>
<dbReference type="Proteomes" id="UP000515811">
    <property type="component" value="Chromosome"/>
</dbReference>